<name>A0A814CDI6_9BILA</name>
<protein>
    <submittedName>
        <fullName evidence="1">Uncharacterized protein</fullName>
    </submittedName>
</protein>
<comment type="caution">
    <text evidence="1">The sequence shown here is derived from an EMBL/GenBank/DDBJ whole genome shotgun (WGS) entry which is preliminary data.</text>
</comment>
<dbReference type="EMBL" id="CAJNOC010002577">
    <property type="protein sequence ID" value="CAF0941056.1"/>
    <property type="molecule type" value="Genomic_DNA"/>
</dbReference>
<organism evidence="1 2">
    <name type="scientific">Brachionus calyciflorus</name>
    <dbReference type="NCBI Taxonomy" id="104777"/>
    <lineage>
        <taxon>Eukaryota</taxon>
        <taxon>Metazoa</taxon>
        <taxon>Spiralia</taxon>
        <taxon>Gnathifera</taxon>
        <taxon>Rotifera</taxon>
        <taxon>Eurotatoria</taxon>
        <taxon>Monogononta</taxon>
        <taxon>Pseudotrocha</taxon>
        <taxon>Ploima</taxon>
        <taxon>Brachionidae</taxon>
        <taxon>Brachionus</taxon>
    </lineage>
</organism>
<gene>
    <name evidence="1" type="ORF">OXX778_LOCUS13430</name>
</gene>
<dbReference type="OrthoDB" id="7398560at2759"/>
<accession>A0A814CDI6</accession>
<dbReference type="AlphaFoldDB" id="A0A814CDI6"/>
<evidence type="ECO:0000313" key="2">
    <source>
        <dbReference type="Proteomes" id="UP000663879"/>
    </source>
</evidence>
<evidence type="ECO:0000313" key="1">
    <source>
        <dbReference type="EMBL" id="CAF0941056.1"/>
    </source>
</evidence>
<proteinExistence type="predicted"/>
<dbReference type="Proteomes" id="UP000663879">
    <property type="component" value="Unassembled WGS sequence"/>
</dbReference>
<sequence>MYLIDVAGHNSVIMHKYLANQTINTSSIYFRRKCLEKLAIDLMKHYVEERSKKIILNTWTKAVVQIVIDNSPSDENCLTRCETCLREHDRKTRHKRSRCTVFTR</sequence>
<reference evidence="1" key="1">
    <citation type="submission" date="2021-02" db="EMBL/GenBank/DDBJ databases">
        <authorList>
            <person name="Nowell W R."/>
        </authorList>
    </citation>
    <scope>NUCLEOTIDE SEQUENCE</scope>
    <source>
        <strain evidence="1">Ploen Becks lab</strain>
    </source>
</reference>
<keyword evidence="2" id="KW-1185">Reference proteome</keyword>